<dbReference type="InterPro" id="IPR055509">
    <property type="entry name" value="DUF7082"/>
</dbReference>
<dbReference type="EMBL" id="JH795858">
    <property type="protein sequence ID" value="EJU04047.1"/>
    <property type="molecule type" value="Genomic_DNA"/>
</dbReference>
<reference evidence="3 4" key="1">
    <citation type="journal article" date="2012" name="Science">
        <title>The Paleozoic origin of enzymatic lignin decomposition reconstructed from 31 fungal genomes.</title>
        <authorList>
            <person name="Floudas D."/>
            <person name="Binder M."/>
            <person name="Riley R."/>
            <person name="Barry K."/>
            <person name="Blanchette R.A."/>
            <person name="Henrissat B."/>
            <person name="Martinez A.T."/>
            <person name="Otillar R."/>
            <person name="Spatafora J.W."/>
            <person name="Yadav J.S."/>
            <person name="Aerts A."/>
            <person name="Benoit I."/>
            <person name="Boyd A."/>
            <person name="Carlson A."/>
            <person name="Copeland A."/>
            <person name="Coutinho P.M."/>
            <person name="de Vries R.P."/>
            <person name="Ferreira P."/>
            <person name="Findley K."/>
            <person name="Foster B."/>
            <person name="Gaskell J."/>
            <person name="Glotzer D."/>
            <person name="Gorecki P."/>
            <person name="Heitman J."/>
            <person name="Hesse C."/>
            <person name="Hori C."/>
            <person name="Igarashi K."/>
            <person name="Jurgens J.A."/>
            <person name="Kallen N."/>
            <person name="Kersten P."/>
            <person name="Kohler A."/>
            <person name="Kuees U."/>
            <person name="Kumar T.K.A."/>
            <person name="Kuo A."/>
            <person name="LaButti K."/>
            <person name="Larrondo L.F."/>
            <person name="Lindquist E."/>
            <person name="Ling A."/>
            <person name="Lombard V."/>
            <person name="Lucas S."/>
            <person name="Lundell T."/>
            <person name="Martin R."/>
            <person name="McLaughlin D.J."/>
            <person name="Morgenstern I."/>
            <person name="Morin E."/>
            <person name="Murat C."/>
            <person name="Nagy L.G."/>
            <person name="Nolan M."/>
            <person name="Ohm R.A."/>
            <person name="Patyshakuliyeva A."/>
            <person name="Rokas A."/>
            <person name="Ruiz-Duenas F.J."/>
            <person name="Sabat G."/>
            <person name="Salamov A."/>
            <person name="Samejima M."/>
            <person name="Schmutz J."/>
            <person name="Slot J.C."/>
            <person name="St John F."/>
            <person name="Stenlid J."/>
            <person name="Sun H."/>
            <person name="Sun S."/>
            <person name="Syed K."/>
            <person name="Tsang A."/>
            <person name="Wiebenga A."/>
            <person name="Young D."/>
            <person name="Pisabarro A."/>
            <person name="Eastwood D.C."/>
            <person name="Martin F."/>
            <person name="Cullen D."/>
            <person name="Grigoriev I.V."/>
            <person name="Hibbett D.S."/>
        </authorList>
    </citation>
    <scope>NUCLEOTIDE SEQUENCE [LARGE SCALE GENOMIC DNA]</scope>
    <source>
        <strain evidence="3 4">DJM-731 SS1</strain>
    </source>
</reference>
<feature type="region of interest" description="Disordered" evidence="1">
    <location>
        <begin position="564"/>
        <end position="653"/>
    </location>
</feature>
<feature type="compositionally biased region" description="Polar residues" evidence="1">
    <location>
        <begin position="564"/>
        <end position="576"/>
    </location>
</feature>
<gene>
    <name evidence="3" type="ORF">DACRYDRAFT_20720</name>
</gene>
<dbReference type="PANTHER" id="PTHR39463">
    <property type="entry name" value="MEDUSA"/>
    <property type="match status" value="1"/>
</dbReference>
<evidence type="ECO:0000259" key="2">
    <source>
        <dbReference type="Pfam" id="PF23305"/>
    </source>
</evidence>
<dbReference type="GO" id="GO:0005634">
    <property type="term" value="C:nucleus"/>
    <property type="evidence" value="ECO:0007669"/>
    <property type="project" value="TreeGrafter"/>
</dbReference>
<feature type="domain" description="DUF7082" evidence="2">
    <location>
        <begin position="325"/>
        <end position="483"/>
    </location>
</feature>
<accession>M5GCT2</accession>
<dbReference type="STRING" id="1858805.M5GCT2"/>
<dbReference type="HOGENOM" id="CLU_419778_0_0_1"/>
<protein>
    <recommendedName>
        <fullName evidence="2">DUF7082 domain-containing protein</fullName>
    </recommendedName>
</protein>
<feature type="compositionally biased region" description="Polar residues" evidence="1">
    <location>
        <begin position="585"/>
        <end position="595"/>
    </location>
</feature>
<evidence type="ECO:0000313" key="3">
    <source>
        <dbReference type="EMBL" id="EJU04047.1"/>
    </source>
</evidence>
<feature type="region of interest" description="Disordered" evidence="1">
    <location>
        <begin position="1"/>
        <end position="27"/>
    </location>
</feature>
<dbReference type="GeneID" id="63687111"/>
<keyword evidence="4" id="KW-1185">Reference proteome</keyword>
<feature type="compositionally biased region" description="Polar residues" evidence="1">
    <location>
        <begin position="9"/>
        <end position="27"/>
    </location>
</feature>
<feature type="compositionally biased region" description="Polar residues" evidence="1">
    <location>
        <begin position="628"/>
        <end position="653"/>
    </location>
</feature>
<dbReference type="AlphaFoldDB" id="M5GCT2"/>
<dbReference type="Pfam" id="PF23305">
    <property type="entry name" value="DUF7082"/>
    <property type="match status" value="1"/>
</dbReference>
<dbReference type="RefSeq" id="XP_040630941.1">
    <property type="nucleotide sequence ID" value="XM_040772049.1"/>
</dbReference>
<evidence type="ECO:0000313" key="4">
    <source>
        <dbReference type="Proteomes" id="UP000030653"/>
    </source>
</evidence>
<proteinExistence type="predicted"/>
<organism evidence="3 4">
    <name type="scientific">Dacryopinax primogenitus (strain DJM 731)</name>
    <name type="common">Brown rot fungus</name>
    <dbReference type="NCBI Taxonomy" id="1858805"/>
    <lineage>
        <taxon>Eukaryota</taxon>
        <taxon>Fungi</taxon>
        <taxon>Dikarya</taxon>
        <taxon>Basidiomycota</taxon>
        <taxon>Agaricomycotina</taxon>
        <taxon>Dacrymycetes</taxon>
        <taxon>Dacrymycetales</taxon>
        <taxon>Dacrymycetaceae</taxon>
        <taxon>Dacryopinax</taxon>
    </lineage>
</organism>
<dbReference type="PANTHER" id="PTHR39463:SF1">
    <property type="entry name" value="MEDUSA"/>
    <property type="match status" value="1"/>
</dbReference>
<name>M5GCT2_DACPD</name>
<evidence type="ECO:0000256" key="1">
    <source>
        <dbReference type="SAM" id="MobiDB-lite"/>
    </source>
</evidence>
<dbReference type="Proteomes" id="UP000030653">
    <property type="component" value="Unassembled WGS sequence"/>
</dbReference>
<dbReference type="OrthoDB" id="1751210at2759"/>
<sequence length="653" mass="70686">MMSYMPSRTAFNHRSSPSGSGLSHYQGQSSGNVNYAASGSGASGASFNNYGQYGANGAYGTTPVNWAPPPPPVTQAFPEAINRSGLLQIYSFDPDHGGPNTRVTVRAMIHATEPADPDRSVRILFDGSPSMAERITRVEEGSMLFELWVRVPDMGAQATMLRLKAQLCSGAGTVQDAVDFGEFEYSREGGAATHPVTGERRLREDETFSDRNVRRNVRVPSVPRFHAGGTPGHPSSDMTMQTPYRGLPAGMSPATAMGAFQSPSLQGSPMQTTPLMQGGMWTGGAGPSHHPGMMTPGTLSQQVSLMRTTQIHSGGGLTQSQALGKVTLELQGKLSNMALGWTTNEVTASRRLVQFSRSLEDGILKVQFRPITPEEYVQGTVVVSCIYRRDGAPDERDKCYITSVDAIQLLEAIIATPFSVEEKNRIRRNLEGFKPITVSKHKPDQENFFKLIMEFQAPKPRNIEKDVKVFKWEHLEQALHKIIDKYSVTGGLAFREHSESPRADIHASPTPAGPSRIVASASRNLKAEPVDPNMNDFQYGENCELGSQEASQPNIAIQPASYDQYSMPQSNDNMQYSLPAMPTYDPSSNNSTDITTDVGWNPMDYLTDPPATTGAQSGGGGNGPTGAESQSLYAQATSHSTPQKDQSRAAPSS</sequence>